<evidence type="ECO:0000256" key="6">
    <source>
        <dbReference type="ARBA" id="ARBA00022490"/>
    </source>
</evidence>
<dbReference type="EMBL" id="JH431938">
    <property type="status" value="NOT_ANNOTATED_CDS"/>
    <property type="molecule type" value="Genomic_DNA"/>
</dbReference>
<dbReference type="PANTHER" id="PTHR11276">
    <property type="entry name" value="DNA POLYMERASE TYPE-X FAMILY MEMBER"/>
    <property type="match status" value="1"/>
</dbReference>
<dbReference type="InterPro" id="IPR027421">
    <property type="entry name" value="DNA_pol_lamdba_lyase_dom_sf"/>
</dbReference>
<dbReference type="SUPFAM" id="SSF81301">
    <property type="entry name" value="Nucleotidyltransferase"/>
    <property type="match status" value="1"/>
</dbReference>
<evidence type="ECO:0000256" key="5">
    <source>
        <dbReference type="ARBA" id="ARBA00022481"/>
    </source>
</evidence>
<evidence type="ECO:0000256" key="21">
    <source>
        <dbReference type="ARBA" id="ARBA00044632"/>
    </source>
</evidence>
<dbReference type="SUPFAM" id="SSF47802">
    <property type="entry name" value="DNA polymerase beta, N-terminal domain-like"/>
    <property type="match status" value="1"/>
</dbReference>
<evidence type="ECO:0000256" key="8">
    <source>
        <dbReference type="ARBA" id="ARBA00022679"/>
    </source>
</evidence>
<organism evidence="28 29">
    <name type="scientific">Strigamia maritima</name>
    <name type="common">European centipede</name>
    <name type="synonym">Geophilus maritimus</name>
    <dbReference type="NCBI Taxonomy" id="126957"/>
    <lineage>
        <taxon>Eukaryota</taxon>
        <taxon>Metazoa</taxon>
        <taxon>Ecdysozoa</taxon>
        <taxon>Arthropoda</taxon>
        <taxon>Myriapoda</taxon>
        <taxon>Chilopoda</taxon>
        <taxon>Pleurostigmophora</taxon>
        <taxon>Geophilomorpha</taxon>
        <taxon>Linotaeniidae</taxon>
        <taxon>Strigamia</taxon>
    </lineage>
</organism>
<dbReference type="Gene3D" id="3.30.210.10">
    <property type="entry name" value="DNA polymerase, thumb domain"/>
    <property type="match status" value="1"/>
</dbReference>
<keyword evidence="9 26" id="KW-0548">Nucleotidyltransferase</keyword>
<dbReference type="EnsemblMetazoa" id="SMAR009700-RA">
    <property type="protein sequence ID" value="SMAR009700-PA"/>
    <property type="gene ID" value="SMAR009700"/>
</dbReference>
<dbReference type="SMART" id="SM00483">
    <property type="entry name" value="POLXc"/>
    <property type="match status" value="1"/>
</dbReference>
<keyword evidence="19" id="KW-0456">Lyase</keyword>
<dbReference type="CDD" id="cd00141">
    <property type="entry name" value="NT_POLXc"/>
    <property type="match status" value="1"/>
</dbReference>
<dbReference type="HOGENOM" id="CLU_008698_1_0_1"/>
<evidence type="ECO:0000256" key="26">
    <source>
        <dbReference type="RuleBase" id="RU366014"/>
    </source>
</evidence>
<dbReference type="eggNOG" id="KOG2534">
    <property type="taxonomic scope" value="Eukaryota"/>
</dbReference>
<dbReference type="AlphaFoldDB" id="T1J7P5"/>
<dbReference type="GO" id="GO:0005737">
    <property type="term" value="C:cytoplasm"/>
    <property type="evidence" value="ECO:0007669"/>
    <property type="project" value="UniProtKB-SubCell"/>
</dbReference>
<dbReference type="GO" id="GO:0006303">
    <property type="term" value="P:double-strand break repair via nonhomologous end joining"/>
    <property type="evidence" value="ECO:0007669"/>
    <property type="project" value="TreeGrafter"/>
</dbReference>
<dbReference type="InterPro" id="IPR010996">
    <property type="entry name" value="HHH_MUS81"/>
</dbReference>
<sequence length="333" mass="37762">MSKRKAPSSDNPNADFCDFLIELANYEKNVNRNMHKNSAYRKAASVLAQLTYRVKSGEEAKKLKGIGDKIGKKIDEFISTGKLQKLEKIRQDDGSQAINLMTRVSGIGPAAAKKFVDDGITSLELLRKHTDKLNHHQKIGLKHFDDFEKRIPRSEMLEMEEIILETISNLDSNYIATICGSFRRGAESSGDIDCLVTHMRFMSDEGKKPALLQKVVNKLISIEFVTETLSQGDTKFMGVCRVQREGCPEYPFRRLDIRLIPYDQYYCGTLYFTGSDMFNKHMRANALEKGFTINEYCIRPLGITGVPGESLPVSSEQDVFEYIGMKFLSPEQR</sequence>
<evidence type="ECO:0000313" key="29">
    <source>
        <dbReference type="Proteomes" id="UP000014500"/>
    </source>
</evidence>
<keyword evidence="11" id="KW-0479">Metal-binding</keyword>
<dbReference type="InterPro" id="IPR002054">
    <property type="entry name" value="DNA-dir_DNA_pol_X"/>
</dbReference>
<evidence type="ECO:0000256" key="9">
    <source>
        <dbReference type="ARBA" id="ARBA00022695"/>
    </source>
</evidence>
<keyword evidence="18 26" id="KW-0234">DNA repair</keyword>
<evidence type="ECO:0000256" key="17">
    <source>
        <dbReference type="ARBA" id="ARBA00023125"/>
    </source>
</evidence>
<dbReference type="FunFam" id="1.10.150.20:FF:000026">
    <property type="entry name" value="DNA polymerase beta"/>
    <property type="match status" value="1"/>
</dbReference>
<comment type="function">
    <text evidence="26">DNA polymerase that functions in several pathways of DNA repair. Involved in base excision repair (BER) responsible for repair of lesions that give rise to abasic (AP) sites in DNA. Also contributes to DNA double-strand break repair by non-homologous end joining and homologous recombination. Has both template-dependent and template-independent (terminal transferase) DNA polymerase activities. Has also a 5'-deoxyribose-5-phosphate lyase (dRP lyase) activity.</text>
</comment>
<evidence type="ECO:0000256" key="16">
    <source>
        <dbReference type="ARBA" id="ARBA00023053"/>
    </source>
</evidence>
<keyword evidence="14" id="KW-0832">Ubl conjugation</keyword>
<dbReference type="GO" id="GO:0003887">
    <property type="term" value="F:DNA-directed DNA polymerase activity"/>
    <property type="evidence" value="ECO:0007669"/>
    <property type="project" value="UniProtKB-UniRule"/>
</dbReference>
<dbReference type="InterPro" id="IPR002008">
    <property type="entry name" value="DNA_pol_X_beta-like"/>
</dbReference>
<dbReference type="EC" id="2.7.7.7" evidence="26"/>
<dbReference type="GO" id="GO:0046872">
    <property type="term" value="F:metal ion binding"/>
    <property type="evidence" value="ECO:0007669"/>
    <property type="project" value="UniProtKB-UniRule"/>
</dbReference>
<keyword evidence="7" id="KW-0237">DNA synthesis</keyword>
<keyword evidence="10" id="KW-0235">DNA replication</keyword>
<evidence type="ECO:0000256" key="22">
    <source>
        <dbReference type="ARBA" id="ARBA00044678"/>
    </source>
</evidence>
<comment type="cofactor">
    <cofactor evidence="1">
        <name>Mg(2+)</name>
        <dbReference type="ChEBI" id="CHEBI:18420"/>
    </cofactor>
</comment>
<dbReference type="GO" id="GO:0006284">
    <property type="term" value="P:base-excision repair"/>
    <property type="evidence" value="ECO:0007669"/>
    <property type="project" value="TreeGrafter"/>
</dbReference>
<proteinExistence type="inferred from homology"/>
<dbReference type="GO" id="GO:0003677">
    <property type="term" value="F:DNA binding"/>
    <property type="evidence" value="ECO:0007669"/>
    <property type="project" value="UniProtKB-UniRule"/>
</dbReference>
<dbReference type="FunFam" id="1.10.150.110:FF:000002">
    <property type="entry name" value="DNA polymerase beta"/>
    <property type="match status" value="1"/>
</dbReference>
<feature type="domain" description="DNA-directed DNA polymerase X" evidence="27">
    <location>
        <begin position="11"/>
        <end position="333"/>
    </location>
</feature>
<keyword evidence="13" id="KW-0460">Magnesium</keyword>
<keyword evidence="20 26" id="KW-0539">Nucleus</keyword>
<evidence type="ECO:0000256" key="24">
    <source>
        <dbReference type="ARBA" id="ARBA00049244"/>
    </source>
</evidence>
<keyword evidence="16" id="KW-0915">Sodium</keyword>
<dbReference type="STRING" id="126957.T1J7P5"/>
<keyword evidence="15 26" id="KW-0239">DNA-directed DNA polymerase</keyword>
<comment type="catalytic activity">
    <reaction evidence="24 26">
        <text>DNA(n) + a 2'-deoxyribonucleoside 5'-triphosphate = DNA(n+1) + diphosphate</text>
        <dbReference type="Rhea" id="RHEA:22508"/>
        <dbReference type="Rhea" id="RHEA-COMP:17339"/>
        <dbReference type="Rhea" id="RHEA-COMP:17340"/>
        <dbReference type="ChEBI" id="CHEBI:33019"/>
        <dbReference type="ChEBI" id="CHEBI:61560"/>
        <dbReference type="ChEBI" id="CHEBI:173112"/>
        <dbReference type="EC" id="2.7.7.7"/>
    </reaction>
</comment>
<comment type="catalytic activity">
    <reaction evidence="21">
        <text>2'-deoxyribonucleotide-(2'-deoxyribose 5'-phosphate)-2'-deoxyribonucleotide-DNA = a 3'-end 2'-deoxyribonucleotide-(2,3-dehydro-2,3-deoxyribose 5'-phosphate)-DNA + a 5'-end 5'-phospho-2'-deoxyribonucleoside-DNA + H(+)</text>
        <dbReference type="Rhea" id="RHEA:66592"/>
        <dbReference type="Rhea" id="RHEA-COMP:13180"/>
        <dbReference type="Rhea" id="RHEA-COMP:16897"/>
        <dbReference type="Rhea" id="RHEA-COMP:17067"/>
        <dbReference type="ChEBI" id="CHEBI:15378"/>
        <dbReference type="ChEBI" id="CHEBI:136412"/>
        <dbReference type="ChEBI" id="CHEBI:157695"/>
        <dbReference type="ChEBI" id="CHEBI:167181"/>
        <dbReference type="EC" id="4.2.99.18"/>
    </reaction>
</comment>
<evidence type="ECO:0000256" key="13">
    <source>
        <dbReference type="ARBA" id="ARBA00022842"/>
    </source>
</evidence>
<dbReference type="GO" id="GO:0005634">
    <property type="term" value="C:nucleus"/>
    <property type="evidence" value="ECO:0007669"/>
    <property type="project" value="UniProtKB-SubCell"/>
</dbReference>
<dbReference type="InterPro" id="IPR028207">
    <property type="entry name" value="DNA_pol_B_palm_palm"/>
</dbReference>
<dbReference type="Gene3D" id="3.30.460.10">
    <property type="entry name" value="Beta Polymerase, domain 2"/>
    <property type="match status" value="1"/>
</dbReference>
<evidence type="ECO:0000256" key="14">
    <source>
        <dbReference type="ARBA" id="ARBA00022843"/>
    </source>
</evidence>
<evidence type="ECO:0000256" key="23">
    <source>
        <dbReference type="ARBA" id="ARBA00045548"/>
    </source>
</evidence>
<evidence type="ECO:0000256" key="18">
    <source>
        <dbReference type="ARBA" id="ARBA00023204"/>
    </source>
</evidence>
<dbReference type="Pfam" id="PF14716">
    <property type="entry name" value="HHH_8"/>
    <property type="match status" value="1"/>
</dbReference>
<keyword evidence="8 26" id="KW-0808">Transferase</keyword>
<name>T1J7P5_STRMM</name>
<protein>
    <recommendedName>
        <fullName evidence="26">DNA polymerase</fullName>
        <ecNumber evidence="26">2.7.7.7</ecNumber>
    </recommendedName>
</protein>
<dbReference type="Gene3D" id="1.10.150.20">
    <property type="entry name" value="5' to 3' exonuclease, C-terminal subdomain"/>
    <property type="match status" value="1"/>
</dbReference>
<evidence type="ECO:0000256" key="19">
    <source>
        <dbReference type="ARBA" id="ARBA00023239"/>
    </source>
</evidence>
<keyword evidence="29" id="KW-1185">Reference proteome</keyword>
<evidence type="ECO:0000256" key="2">
    <source>
        <dbReference type="ARBA" id="ARBA00004123"/>
    </source>
</evidence>
<dbReference type="Pfam" id="PF14791">
    <property type="entry name" value="DNA_pol_B_thumb"/>
    <property type="match status" value="1"/>
</dbReference>
<evidence type="ECO:0000256" key="7">
    <source>
        <dbReference type="ARBA" id="ARBA00022634"/>
    </source>
</evidence>
<dbReference type="PANTHER" id="PTHR11276:SF42">
    <property type="entry name" value="DNA POLYMERASE BETA"/>
    <property type="match status" value="1"/>
</dbReference>
<dbReference type="InterPro" id="IPR037160">
    <property type="entry name" value="DNA_Pol_thumb_sf"/>
</dbReference>
<evidence type="ECO:0000256" key="10">
    <source>
        <dbReference type="ARBA" id="ARBA00022705"/>
    </source>
</evidence>
<dbReference type="InterPro" id="IPR018944">
    <property type="entry name" value="DNA_pol_lambd_fingers_domain"/>
</dbReference>
<evidence type="ECO:0000259" key="27">
    <source>
        <dbReference type="SMART" id="SM00483"/>
    </source>
</evidence>
<accession>T1J7P5</accession>
<dbReference type="Pfam" id="PF14792">
    <property type="entry name" value="DNA_pol_B_palm"/>
    <property type="match status" value="1"/>
</dbReference>
<dbReference type="PhylomeDB" id="T1J7P5"/>
<dbReference type="PRINTS" id="PR00870">
    <property type="entry name" value="DNAPOLXBETA"/>
</dbReference>
<keyword evidence="5" id="KW-0488">Methylation</keyword>
<keyword evidence="6" id="KW-0963">Cytoplasm</keyword>
<dbReference type="InterPro" id="IPR022312">
    <property type="entry name" value="DNA_pol_X"/>
</dbReference>
<evidence type="ECO:0000256" key="12">
    <source>
        <dbReference type="ARBA" id="ARBA00022763"/>
    </source>
</evidence>
<dbReference type="FunFam" id="3.30.460.10:FF:000021">
    <property type="entry name" value="DNA polymerase beta"/>
    <property type="match status" value="1"/>
</dbReference>
<reference evidence="29" key="1">
    <citation type="submission" date="2011-05" db="EMBL/GenBank/DDBJ databases">
        <authorList>
            <person name="Richards S.R."/>
            <person name="Qu J."/>
            <person name="Jiang H."/>
            <person name="Jhangiani S.N."/>
            <person name="Agravi P."/>
            <person name="Goodspeed R."/>
            <person name="Gross S."/>
            <person name="Mandapat C."/>
            <person name="Jackson L."/>
            <person name="Mathew T."/>
            <person name="Pu L."/>
            <person name="Thornton R."/>
            <person name="Saada N."/>
            <person name="Wilczek-Boney K.B."/>
            <person name="Lee S."/>
            <person name="Kovar C."/>
            <person name="Wu Y."/>
            <person name="Scherer S.E."/>
            <person name="Worley K.C."/>
            <person name="Muzny D.M."/>
            <person name="Gibbs R."/>
        </authorList>
    </citation>
    <scope>NUCLEOTIDE SEQUENCE</scope>
    <source>
        <strain evidence="29">Brora</strain>
    </source>
</reference>
<dbReference type="PRINTS" id="PR00869">
    <property type="entry name" value="DNAPOLX"/>
</dbReference>
<dbReference type="InterPro" id="IPR029398">
    <property type="entry name" value="PolB_thumb"/>
</dbReference>
<evidence type="ECO:0000256" key="3">
    <source>
        <dbReference type="ARBA" id="ARBA00004496"/>
    </source>
</evidence>
<dbReference type="Gene3D" id="1.10.150.110">
    <property type="entry name" value="DNA polymerase beta, N-terminal domain-like"/>
    <property type="match status" value="1"/>
</dbReference>
<evidence type="ECO:0000256" key="15">
    <source>
        <dbReference type="ARBA" id="ARBA00022932"/>
    </source>
</evidence>
<evidence type="ECO:0000256" key="4">
    <source>
        <dbReference type="ARBA" id="ARBA00008323"/>
    </source>
</evidence>
<dbReference type="InterPro" id="IPR043519">
    <property type="entry name" value="NT_sf"/>
</dbReference>
<comment type="subcellular location">
    <subcellularLocation>
        <location evidence="3">Cytoplasm</location>
    </subcellularLocation>
    <subcellularLocation>
        <location evidence="2 26">Nucleus</location>
    </subcellularLocation>
</comment>
<evidence type="ECO:0000256" key="11">
    <source>
        <dbReference type="ARBA" id="ARBA00022723"/>
    </source>
</evidence>
<evidence type="ECO:0000256" key="25">
    <source>
        <dbReference type="PIRSR" id="PIRSR622312-50"/>
    </source>
</evidence>
<reference evidence="28" key="2">
    <citation type="submission" date="2015-02" db="UniProtKB">
        <authorList>
            <consortium name="EnsemblMetazoa"/>
        </authorList>
    </citation>
    <scope>IDENTIFICATION</scope>
</reference>
<dbReference type="GO" id="GO:0006260">
    <property type="term" value="P:DNA replication"/>
    <property type="evidence" value="ECO:0007669"/>
    <property type="project" value="UniProtKB-KW"/>
</dbReference>
<dbReference type="Pfam" id="PF10391">
    <property type="entry name" value="DNA_pol_lambd_f"/>
    <property type="match status" value="1"/>
</dbReference>
<dbReference type="GO" id="GO:0051575">
    <property type="term" value="F:5'-deoxyribose-5-phosphate lyase activity"/>
    <property type="evidence" value="ECO:0007669"/>
    <property type="project" value="RHEA"/>
</dbReference>
<keyword evidence="17" id="KW-0238">DNA-binding</keyword>
<feature type="active site" description="Nucleophile; Schiff-base intermediate with DNA; for 5'-dRP lyase activity" evidence="25">
    <location>
        <position position="73"/>
    </location>
</feature>
<keyword evidence="12 26" id="KW-0227">DNA damage</keyword>
<evidence type="ECO:0000256" key="1">
    <source>
        <dbReference type="ARBA" id="ARBA00001946"/>
    </source>
</evidence>
<dbReference type="FunFam" id="3.30.210.10:FF:000002">
    <property type="entry name" value="DNA polymerase"/>
    <property type="match status" value="1"/>
</dbReference>
<comment type="function">
    <text evidence="23">Repair polymerase that plays a key role in base-excision repair. During this process, the damaged base is excised by specific DNA glycosylases, the DNA backbone is nicked at the abasic site by an apurinic/apyrimidic (AP) endonuclease, and POLB removes 5'-deoxyribose-phosphate from the preincised AP site acting as a 5'-deoxyribose-phosphate lyase (5'-dRP lyase); through its DNA polymerase activity, it adds one nucleotide to the 3' end of the arising single-nucleotide gap. Conducts 'gap-filling' DNA synthesis in a stepwise distributive fashion rather than in a processive fashion as for other DNA polymerases. It is also able to cleave sugar-phosphate bonds 3' to an intact AP site, acting as an AP lyase.</text>
</comment>
<evidence type="ECO:0000256" key="20">
    <source>
        <dbReference type="ARBA" id="ARBA00023242"/>
    </source>
</evidence>
<evidence type="ECO:0000313" key="28">
    <source>
        <dbReference type="EnsemblMetazoa" id="SMAR009700-PA"/>
    </source>
</evidence>
<dbReference type="OMA" id="ERDVFDW"/>
<dbReference type="SUPFAM" id="SSF81585">
    <property type="entry name" value="PsbU/PolX domain-like"/>
    <property type="match status" value="1"/>
</dbReference>
<comment type="similarity">
    <text evidence="4 26">Belongs to the DNA polymerase type-X family.</text>
</comment>
<comment type="catalytic activity">
    <reaction evidence="22">
        <text>a 5'-end 2'-deoxyribose-2'-deoxyribonucleotide-DNA = (2E,4S)-4-hydroxypenten-2-al-5-phosphate + a 5'-end 5'-phospho-2'-deoxyribonucleoside-DNA + H(+)</text>
        <dbReference type="Rhea" id="RHEA:76255"/>
        <dbReference type="Rhea" id="RHEA-COMP:13180"/>
        <dbReference type="Rhea" id="RHEA-COMP:18657"/>
        <dbReference type="ChEBI" id="CHEBI:15378"/>
        <dbReference type="ChEBI" id="CHEBI:136412"/>
        <dbReference type="ChEBI" id="CHEBI:195194"/>
        <dbReference type="ChEBI" id="CHEBI:195195"/>
    </reaction>
</comment>
<dbReference type="GO" id="GO:0140078">
    <property type="term" value="F:class I DNA-(apurinic or apyrimidinic site) endonuclease activity"/>
    <property type="evidence" value="ECO:0007669"/>
    <property type="project" value="UniProtKB-EC"/>
</dbReference>
<dbReference type="Proteomes" id="UP000014500">
    <property type="component" value="Unassembled WGS sequence"/>
</dbReference>